<organism evidence="2 3">
    <name type="scientific">Anopheles albimanus</name>
    <name type="common">New world malaria mosquito</name>
    <dbReference type="NCBI Taxonomy" id="7167"/>
    <lineage>
        <taxon>Eukaryota</taxon>
        <taxon>Metazoa</taxon>
        <taxon>Ecdysozoa</taxon>
        <taxon>Arthropoda</taxon>
        <taxon>Hexapoda</taxon>
        <taxon>Insecta</taxon>
        <taxon>Pterygota</taxon>
        <taxon>Neoptera</taxon>
        <taxon>Endopterygota</taxon>
        <taxon>Diptera</taxon>
        <taxon>Nematocera</taxon>
        <taxon>Culicoidea</taxon>
        <taxon>Culicidae</taxon>
        <taxon>Anophelinae</taxon>
        <taxon>Anopheles</taxon>
    </lineage>
</organism>
<feature type="compositionally biased region" description="Polar residues" evidence="1">
    <location>
        <begin position="3269"/>
        <end position="3279"/>
    </location>
</feature>
<dbReference type="InterPro" id="IPR013087">
    <property type="entry name" value="Znf_C2H2_type"/>
</dbReference>
<feature type="compositionally biased region" description="Polar residues" evidence="1">
    <location>
        <begin position="1173"/>
        <end position="1188"/>
    </location>
</feature>
<feature type="compositionally biased region" description="Basic residues" evidence="1">
    <location>
        <begin position="75"/>
        <end position="84"/>
    </location>
</feature>
<feature type="compositionally biased region" description="Basic and acidic residues" evidence="1">
    <location>
        <begin position="1887"/>
        <end position="1897"/>
    </location>
</feature>
<feature type="region of interest" description="Disordered" evidence="1">
    <location>
        <begin position="1886"/>
        <end position="1905"/>
    </location>
</feature>
<protein>
    <submittedName>
        <fullName evidence="2">Uncharacterized protein</fullName>
    </submittedName>
</protein>
<dbReference type="VEuPathDB" id="VectorBase:AALB20_035866"/>
<feature type="region of interest" description="Disordered" evidence="1">
    <location>
        <begin position="3235"/>
        <end position="3282"/>
    </location>
</feature>
<feature type="compositionally biased region" description="Polar residues" evidence="1">
    <location>
        <begin position="2937"/>
        <end position="2954"/>
    </location>
</feature>
<feature type="compositionally biased region" description="Polar residues" evidence="1">
    <location>
        <begin position="1098"/>
        <end position="1119"/>
    </location>
</feature>
<dbReference type="PROSITE" id="PS00028">
    <property type="entry name" value="ZINC_FINGER_C2H2_1"/>
    <property type="match status" value="1"/>
</dbReference>
<name>A0A182FMR6_ANOAL</name>
<proteinExistence type="predicted"/>
<feature type="region of interest" description="Disordered" evidence="1">
    <location>
        <begin position="496"/>
        <end position="522"/>
    </location>
</feature>
<dbReference type="Proteomes" id="UP000069272">
    <property type="component" value="Chromosome 3R"/>
</dbReference>
<accession>A0A182FMR6</accession>
<feature type="region of interest" description="Disordered" evidence="1">
    <location>
        <begin position="2937"/>
        <end position="2958"/>
    </location>
</feature>
<feature type="compositionally biased region" description="Low complexity" evidence="1">
    <location>
        <begin position="3207"/>
        <end position="3217"/>
    </location>
</feature>
<dbReference type="PROSITE" id="PS50157">
    <property type="entry name" value="ZINC_FINGER_C2H2_2"/>
    <property type="match status" value="1"/>
</dbReference>
<feature type="region of interest" description="Disordered" evidence="1">
    <location>
        <begin position="1173"/>
        <end position="1192"/>
    </location>
</feature>
<reference evidence="2" key="2">
    <citation type="submission" date="2022-08" db="UniProtKB">
        <authorList>
            <consortium name="EnsemblMetazoa"/>
        </authorList>
    </citation>
    <scope>IDENTIFICATION</scope>
    <source>
        <strain evidence="2">STECLA/ALBI9_A</strain>
    </source>
</reference>
<evidence type="ECO:0000313" key="3">
    <source>
        <dbReference type="Proteomes" id="UP000069272"/>
    </source>
</evidence>
<feature type="region of interest" description="Disordered" evidence="1">
    <location>
        <begin position="3172"/>
        <end position="3223"/>
    </location>
</feature>
<dbReference type="VEuPathDB" id="VectorBase:AALB007828"/>
<feature type="region of interest" description="Disordered" evidence="1">
    <location>
        <begin position="2414"/>
        <end position="2437"/>
    </location>
</feature>
<feature type="region of interest" description="Disordered" evidence="1">
    <location>
        <begin position="1098"/>
        <end position="1122"/>
    </location>
</feature>
<dbReference type="STRING" id="7167.A0A182FMR6"/>
<evidence type="ECO:0000256" key="1">
    <source>
        <dbReference type="SAM" id="MobiDB-lite"/>
    </source>
</evidence>
<sequence>MSQMNANDSHTKIRSDGSSFLNIDITKLCKNTNNSVAQSHSLGNRGTRRIATEKSVNSNARKLKKSLSNLGKHSLMKKNPRKTRTTWESREASPTTISKKSTKSYVKVKKTLRKSLITQKNSKSTLSCSALLKVAGKKKQVSKNNLISKGKVVTKTAAKFRKNKIHLRKLSKNRPRGLCSNLSAESNDKKTVDVTNLADDKDVVAEAKSTQISMQNDKHKSLKLTSISVESNHSLDKDPAKKCRNSRVDKNEIYCNTVLNTTHTGRDPNDLKHKKKYDVICCEVFSEDDNGQAFDSSKSDNLQTKPNESSYALQMSSPHKTRVEEVQQSSSVHLQNSSPPLLDTLKQRFEIEESGVNYISSVSLAVGNQPLAHKRRPKKLNDCIAMLTGKLSERFGVDFFSQSNSSVPFQLSSPLKYSTKGNEMMNIPEKQNSQNNLCEALIEAESNITAFPQIVMEMGESKTYDTPRNNELADLPRNVSLLHLPIRTSREITSLHHTPDKPISPLLKQSVNTSSSIPRTSSKCITKEQKIANHEKSTTSIMTPMDKGYALQLERLNVAQLSEDSDEPLNLCKNNSVWSKNISRASNYTHDMFPTLPQKCQHTSLALNGVVSTMAIPLTPHQQQKLAISHDTRYEHQINNKIINQQRDVRENTLLIGGVPGHNSPSVKPNDGRGNLGSIKLPPGLIIERVECKQSRPIATKEMPSVTIVARNRSPLRTVEKQNLNTLSCSVRNSTITRPQKSHTTNDFSTLVDKPAERSAEILLKANENMLGFSQCKVKQKNPELHANQKQFHLKNNDLSSEIRNVEERACHERGSLIENHISVTITTANRIEPHQVAVCDMEQNSLYQAKNNTMTCPTATDQQNKKVFQCMPINSNTTLSAISRKCPPLIANSALQNHADIPGRATLIIPQVPMPQSLCKRPRRKSFFAALPSRRSPIDSAPVDANPTVTFRNNFENSATSNEPNRKDIGPIDWSPTISGANLIATMSLSLLPSNVFNDSSLGLDFQRLASVRLPSHLKPPEIPPLTIPSLGSVSCMENSYRYRTNTTQPQTNHFTNSDTLLAKTSSLKCSSMSENQKPNIPKKIITALKECSSNLSDEQGSISRSTDINTSPENTMIKNGDVGTARENISISDDNDIRSVIMSDVMHPLEGQVPPSNCCPANDVIKASNSKSLQENNNQSSISAQQPIEHGKQTIESLIKPSTLELRDPKDNIKSIIANIVSEPLLHEPSKELADPQQKKEGSKQLANIVHDKQHSTKVTVIHEQNKVEDNISTQMLAAMSDSVRSSNNNVASTLQKVARKRRKNELASILSDQLLESFKEVDKSKLNDLKLLHDITCQTPDVKFSLEQIPQLAKRKSNPPKPAMFESFVYGTTENEGKPNFPFSSQKSSRSKTPVTKIIWTEQSQIFGKNKSPLNSTNSQRFSIEPINNLIGDSSVKHVAHGEIITTNMTQLNRRPFKRSQKHTNKSVFAIVEQIEKNPTIKQSVDSKEDMHATVTKLKDKSKTIGAVSSKGKKNHRKTIESSIIRGSSNGAVKCKKLSSDKRIAENGISMNFGVESVRSTRKVTGKTEIKNNNETDDQLVNRASLKEGFLREGTASGTSSKLSSALDDIIDSKIQPVRETVSRMTRRKSVFVDRDLAQYMSETKPLDVNCVKDDLNLTLRKDTRRQEDKSLSLINNVVKGTMKPRDPRRRTAQKRLETERCYAIPLQEKQKTDGFQLMSFEPTSTTNNTCNVTNETYSSNHSTCEDIPINTRAREKEKFPVRRILTRTASVLVRIPTPEPAERLSAGGTAFASSTRNDDKLRRISNETKRIYRRRASIYNLPSELSELTEKKASKNSFENFAKQLETNHKESTTNKSCKMTSKGELIRGKCDPLLESLLLKTDANDNREENRGAKKRTTKNSQIAETFSKLFNIQEEIMLIDSTKRKFKKTNNINNASSTKADTNDELQYADQTTVKSQNFFAFASSGNNESQTTQDIKSANETNYGETGSAIYGDSGGDNISPARFVASQNSGRCEYSTNIVQSIALMQPHITCLPYSNKSGRAMSMVDDESTMNTDGMEDDMNVTADTHFKNVAGASARRKRKRLMSVRKGSKIQRQKAKSHTEIGKPVVTYNCDLCKKMFKKQDTYNRHRITLSHIAKLSEQEFLLLQQSAAVPTNHIRPAVYDNSSSEKSLINTVDRNEERKLDKIQQTQTKQEFETATIEDSVKTLSQEEKLFYECCSMLKESNTVDSADQHKLNVTVTLKSIEKGSTAPTLESVNHSSLHASLSRPPIAKLNGNSAINSDSCFQLFHDLKQTPDLRMVDESSKCNRNLITSNDGPNNQAKPVTAGICFLPASHSSNNNFKIKTKGALKGYDNFKISIPMTELMMTVGDETSSVKSDVNYTTAKDSRLETLADIALCSNIPNEFGSIRQSHNEKETEEQREDQITPPDDSILTAKTLAKDQLSPSISFECADAMKNQKALVTHVNRQGRTTNIKCVTKGVVGKNLSMQVNQQNRSLIRTTRIKAENCKKAENCHRKKSRISINAECSTSDADVYAFPDSPCEGFTVPSFTSKKYSTALRLSELSESGAHRQRPKPLCVEHEDSQMSSLSFTDPLDLAYGANMLTDKDEAEESELRKREDEGKNSNYRCAVRSSKIGGKADVKRKCLIMGRIFRKSGNKEKMKDKQRIKEPSNVMIKLDASAASTSVNAAKKDFDKLFDTLKNADDCKSSSKKQLSFPNKNTFKHVRHEKFVEPWDSEEDEDFHNDDILQLLDNAEIAQQQPLTLRFAEDQAPQNSQTDTLDGNLSSRPIDESSDVMLNASSTLGIDVSIDQKCSGLGVVTDYTIRKVMESVILETISKSNQKTINKKKITSLENCVSNDKDSALCREITSIDPFTNTQRSIEELAALEASNEIQSNVPTSIKEHVLESSVLISSRTITTKFKQKLNSSLQRSTINKQHHGQTMNKPNELFGKNEEMTNKALETIKSALLEKPDSQTTTASLKNDGDMAVSTPNQAELYKSSTRGFNRVYKGVIHGSSTPKVVAKKEKNGALKTVFEREKLKKVTANKQRKPHVKKMKNVAYDPDSDFEDNIKCKKVKRKLLENDIEGNLKMEKLKSTLTDNTILLPLPRRKRSAGDMLYYWSSTSDEDEDGQDSKVNVEFELKGIKSSSKTESIGTDVFSNDTRYRATSSRRPQKAKVTASRKKSSKKIQCDSKIFSKSKNSPPTKKSQNIIKSNTCVTYKKKREANKEAHSNGMHDRKNNCLKGMGSFDPSKPDVFDGETSSSSDQLQQHGWIVGDSHKKLVTLLAHAKGKQDSRKTINHRRK</sequence>
<evidence type="ECO:0000313" key="2">
    <source>
        <dbReference type="EnsemblMetazoa" id="AALB007828-PA"/>
    </source>
</evidence>
<feature type="compositionally biased region" description="Polar residues" evidence="1">
    <location>
        <begin position="507"/>
        <end position="522"/>
    </location>
</feature>
<feature type="compositionally biased region" description="Basic residues" evidence="1">
    <location>
        <begin position="3181"/>
        <end position="3196"/>
    </location>
</feature>
<feature type="region of interest" description="Disordered" evidence="1">
    <location>
        <begin position="75"/>
        <end position="101"/>
    </location>
</feature>
<dbReference type="EnsemblMetazoa" id="AALB007828-RA">
    <property type="protein sequence ID" value="AALB007828-PA"/>
    <property type="gene ID" value="AALB007828"/>
</dbReference>
<keyword evidence="3" id="KW-1185">Reference proteome</keyword>
<feature type="compositionally biased region" description="Basic and acidic residues" evidence="1">
    <location>
        <begin position="3235"/>
        <end position="3249"/>
    </location>
</feature>
<reference evidence="2 3" key="1">
    <citation type="journal article" date="2017" name="G3 (Bethesda)">
        <title>The Physical Genome Mapping of Anopheles albimanus Corrected Scaffold Misassemblies and Identified Interarm Rearrangements in Genus Anopheles.</title>
        <authorList>
            <person name="Artemov G.N."/>
            <person name="Peery A.N."/>
            <person name="Jiang X."/>
            <person name="Tu Z."/>
            <person name="Stegniy V.N."/>
            <person name="Sharakhova M.V."/>
            <person name="Sharakhov I.V."/>
        </authorList>
    </citation>
    <scope>NUCLEOTIDE SEQUENCE [LARGE SCALE GENOMIC DNA]</scope>
    <source>
        <strain evidence="2 3">ALBI9_A</strain>
    </source>
</reference>